<proteinExistence type="predicted"/>
<name>A0A6M3LT10_9ZZZZ</name>
<organism evidence="1">
    <name type="scientific">viral metagenome</name>
    <dbReference type="NCBI Taxonomy" id="1070528"/>
    <lineage>
        <taxon>unclassified sequences</taxon>
        <taxon>metagenomes</taxon>
        <taxon>organismal metagenomes</taxon>
    </lineage>
</organism>
<accession>A0A6M3LT10</accession>
<gene>
    <name evidence="1" type="ORF">MM171A01842_0006</name>
</gene>
<sequence>MINKLSRKFGNGETYTIEQNSEYPGSVEIRHNGDYVTSMFFSELLITVGIDLVRREQSNRSNGKRDL</sequence>
<dbReference type="AlphaFoldDB" id="A0A6M3LT10"/>
<reference evidence="1" key="1">
    <citation type="submission" date="2020-03" db="EMBL/GenBank/DDBJ databases">
        <title>The deep terrestrial virosphere.</title>
        <authorList>
            <person name="Holmfeldt K."/>
            <person name="Nilsson E."/>
            <person name="Simone D."/>
            <person name="Lopez-Fernandez M."/>
            <person name="Wu X."/>
            <person name="de Brujin I."/>
            <person name="Lundin D."/>
            <person name="Andersson A."/>
            <person name="Bertilsson S."/>
            <person name="Dopson M."/>
        </authorList>
    </citation>
    <scope>NUCLEOTIDE SEQUENCE</scope>
    <source>
        <strain evidence="1">MM171A01842</strain>
    </source>
</reference>
<dbReference type="EMBL" id="MT143578">
    <property type="protein sequence ID" value="QJA98410.1"/>
    <property type="molecule type" value="Genomic_DNA"/>
</dbReference>
<protein>
    <submittedName>
        <fullName evidence="1">Uncharacterized protein</fullName>
    </submittedName>
</protein>
<evidence type="ECO:0000313" key="1">
    <source>
        <dbReference type="EMBL" id="QJA98410.1"/>
    </source>
</evidence>